<proteinExistence type="predicted"/>
<gene>
    <name evidence="2" type="ORF">BIW11_04327</name>
</gene>
<keyword evidence="3" id="KW-1185">Reference proteome</keyword>
<dbReference type="OrthoDB" id="10670789at2759"/>
<feature type="region of interest" description="Disordered" evidence="1">
    <location>
        <begin position="1"/>
        <end position="66"/>
    </location>
</feature>
<comment type="caution">
    <text evidence="2">The sequence shown here is derived from an EMBL/GenBank/DDBJ whole genome shotgun (WGS) entry which is preliminary data.</text>
</comment>
<sequence length="183" mass="19446">LQATSCRPPAAGHQLQATSCRPPAAGHQLQTTSCRPPVAGHQLQATTSRPPAAGHQLQATTGKPPAADYQLQATSCRLPAAGHQGQATSCKPPGTGHQLQLSVKAEQRPPPAEFSASPLTSACGWCPDEWQSHRSLTAIGNRGLSFWLHMRSETRQMGPSDSDDGECATRGWPNCVRVQVESR</sequence>
<protein>
    <submittedName>
        <fullName evidence="2">Salivary gland secretion protein 4-like</fullName>
    </submittedName>
</protein>
<evidence type="ECO:0000256" key="1">
    <source>
        <dbReference type="SAM" id="MobiDB-lite"/>
    </source>
</evidence>
<organism evidence="2 3">
    <name type="scientific">Tropilaelaps mercedesae</name>
    <dbReference type="NCBI Taxonomy" id="418985"/>
    <lineage>
        <taxon>Eukaryota</taxon>
        <taxon>Metazoa</taxon>
        <taxon>Ecdysozoa</taxon>
        <taxon>Arthropoda</taxon>
        <taxon>Chelicerata</taxon>
        <taxon>Arachnida</taxon>
        <taxon>Acari</taxon>
        <taxon>Parasitiformes</taxon>
        <taxon>Mesostigmata</taxon>
        <taxon>Gamasina</taxon>
        <taxon>Dermanyssoidea</taxon>
        <taxon>Laelapidae</taxon>
        <taxon>Tropilaelaps</taxon>
    </lineage>
</organism>
<dbReference type="AlphaFoldDB" id="A0A1V9X8C0"/>
<evidence type="ECO:0000313" key="2">
    <source>
        <dbReference type="EMBL" id="OQR69638.1"/>
    </source>
</evidence>
<dbReference type="Proteomes" id="UP000192247">
    <property type="component" value="Unassembled WGS sequence"/>
</dbReference>
<dbReference type="InParanoid" id="A0A1V9X8C0"/>
<accession>A0A1V9X8C0</accession>
<feature type="non-terminal residue" evidence="2">
    <location>
        <position position="1"/>
    </location>
</feature>
<dbReference type="STRING" id="418985.A0A1V9X8C0"/>
<evidence type="ECO:0000313" key="3">
    <source>
        <dbReference type="Proteomes" id="UP000192247"/>
    </source>
</evidence>
<reference evidence="2 3" key="1">
    <citation type="journal article" date="2017" name="Gigascience">
        <title>Draft genome of the honey bee ectoparasitic mite, Tropilaelaps mercedesae, is shaped by the parasitic life history.</title>
        <authorList>
            <person name="Dong X."/>
            <person name="Armstrong S.D."/>
            <person name="Xia D."/>
            <person name="Makepeace B.L."/>
            <person name="Darby A.C."/>
            <person name="Kadowaki T."/>
        </authorList>
    </citation>
    <scope>NUCLEOTIDE SEQUENCE [LARGE SCALE GENOMIC DNA]</scope>
    <source>
        <strain evidence="2">Wuxi-XJTLU</strain>
    </source>
</reference>
<dbReference type="EMBL" id="MNPL01020273">
    <property type="protein sequence ID" value="OQR69638.1"/>
    <property type="molecule type" value="Genomic_DNA"/>
</dbReference>
<name>A0A1V9X8C0_9ACAR</name>